<feature type="transmembrane region" description="Helical" evidence="1">
    <location>
        <begin position="204"/>
        <end position="234"/>
    </location>
</feature>
<protein>
    <submittedName>
        <fullName evidence="2">Uncharacterized protein</fullName>
    </submittedName>
</protein>
<name>A0ABP0ZRF3_9ASCO</name>
<proteinExistence type="predicted"/>
<reference evidence="2 3" key="1">
    <citation type="submission" date="2024-03" db="EMBL/GenBank/DDBJ databases">
        <authorList>
            <person name="Brejova B."/>
        </authorList>
    </citation>
    <scope>NUCLEOTIDE SEQUENCE [LARGE SCALE GENOMIC DNA]</scope>
    <source>
        <strain evidence="2 3">CBS 14171</strain>
    </source>
</reference>
<organism evidence="2 3">
    <name type="scientific">Lodderomyces beijingensis</name>
    <dbReference type="NCBI Taxonomy" id="1775926"/>
    <lineage>
        <taxon>Eukaryota</taxon>
        <taxon>Fungi</taxon>
        <taxon>Dikarya</taxon>
        <taxon>Ascomycota</taxon>
        <taxon>Saccharomycotina</taxon>
        <taxon>Pichiomycetes</taxon>
        <taxon>Debaryomycetaceae</taxon>
        <taxon>Candida/Lodderomyces clade</taxon>
        <taxon>Lodderomyces</taxon>
    </lineage>
</organism>
<keyword evidence="1" id="KW-0472">Membrane</keyword>
<dbReference type="Proteomes" id="UP001497383">
    <property type="component" value="Chromosome 6"/>
</dbReference>
<feature type="transmembrane region" description="Helical" evidence="1">
    <location>
        <begin position="286"/>
        <end position="304"/>
    </location>
</feature>
<evidence type="ECO:0000256" key="1">
    <source>
        <dbReference type="SAM" id="Phobius"/>
    </source>
</evidence>
<feature type="transmembrane region" description="Helical" evidence="1">
    <location>
        <begin position="20"/>
        <end position="45"/>
    </location>
</feature>
<dbReference type="EMBL" id="OZ022410">
    <property type="protein sequence ID" value="CAK9441093.1"/>
    <property type="molecule type" value="Genomic_DNA"/>
</dbReference>
<sequence>MDNIDYEKSLPRPKQRRSKLCFLAYSIFEIVSLVFLFLTTFGFLLSGTSFLPLQAFNPLRIKIQAQSNLAKDTIDIIQQGLKFATYLSNDLNVYANFTTNDTILQKLDTLYDGSAYQFNLFGYCRTDPLAETHGCFDGEGINVVSCFLTDLGMQLKTLTGEEHSGIDDKLVKIYYDLIHQLCRGRMWTTRFPCVLQGYNCMGFLLQYVAILAVSLTALAVAVCLADFVLLYGLFGVSWKFTFRLRLWCIIMSMVCVNLTYVAIFYISQSIEELVQQYQVGQIRFNFRCWIAWDIVFFIAMIFVAKRQREYEKIRFPY</sequence>
<feature type="transmembrane region" description="Helical" evidence="1">
    <location>
        <begin position="246"/>
        <end position="266"/>
    </location>
</feature>
<accession>A0ABP0ZRF3</accession>
<evidence type="ECO:0000313" key="2">
    <source>
        <dbReference type="EMBL" id="CAK9441093.1"/>
    </source>
</evidence>
<evidence type="ECO:0000313" key="3">
    <source>
        <dbReference type="Proteomes" id="UP001497383"/>
    </source>
</evidence>
<keyword evidence="1" id="KW-0812">Transmembrane</keyword>
<dbReference type="GeneID" id="92210158"/>
<gene>
    <name evidence="2" type="ORF">LODBEIA_P49620</name>
</gene>
<keyword evidence="1" id="KW-1133">Transmembrane helix</keyword>
<dbReference type="RefSeq" id="XP_066831900.1">
    <property type="nucleotide sequence ID" value="XM_066975241.1"/>
</dbReference>
<keyword evidence="3" id="KW-1185">Reference proteome</keyword>